<reference evidence="1 2" key="1">
    <citation type="submission" date="2020-08" db="EMBL/GenBank/DDBJ databases">
        <title>Genome sequence of Weissella diestrammenae KACC 16890T.</title>
        <authorList>
            <person name="Hyun D.-W."/>
            <person name="Bae J.-W."/>
        </authorList>
    </citation>
    <scope>NUCLEOTIDE SEQUENCE [LARGE SCALE GENOMIC DNA]</scope>
    <source>
        <strain evidence="1 2">KACC 16890</strain>
    </source>
</reference>
<evidence type="ECO:0000313" key="1">
    <source>
        <dbReference type="EMBL" id="QNN74992.1"/>
    </source>
</evidence>
<accession>A0A7G9T4G7</accession>
<protein>
    <submittedName>
        <fullName evidence="1">Uncharacterized protein</fullName>
    </submittedName>
</protein>
<proteinExistence type="predicted"/>
<sequence>MTAEIATNIIVTAAKNNLGVYIAPESFMKNGERQHILIFNGRVQGNSIIGGQRVINANDAVRMLSEMVIYEDETKGLVACQQN</sequence>
<dbReference type="AlphaFoldDB" id="A0A7G9T4G7"/>
<dbReference type="KEGG" id="wdi:H9L19_06275"/>
<dbReference type="EMBL" id="CP060724">
    <property type="protein sequence ID" value="QNN74992.1"/>
    <property type="molecule type" value="Genomic_DNA"/>
</dbReference>
<dbReference type="RefSeq" id="WP_187528827.1">
    <property type="nucleotide sequence ID" value="NZ_CP060724.1"/>
</dbReference>
<gene>
    <name evidence="1" type="ORF">H9L19_06275</name>
</gene>
<evidence type="ECO:0000313" key="2">
    <source>
        <dbReference type="Proteomes" id="UP000515800"/>
    </source>
</evidence>
<organism evidence="1 2">
    <name type="scientific">Weissella diestrammenae</name>
    <dbReference type="NCBI Taxonomy" id="1162633"/>
    <lineage>
        <taxon>Bacteria</taxon>
        <taxon>Bacillati</taxon>
        <taxon>Bacillota</taxon>
        <taxon>Bacilli</taxon>
        <taxon>Lactobacillales</taxon>
        <taxon>Lactobacillaceae</taxon>
        <taxon>Weissella</taxon>
    </lineage>
</organism>
<dbReference type="Proteomes" id="UP000515800">
    <property type="component" value="Chromosome"/>
</dbReference>
<name>A0A7G9T4G7_9LACO</name>
<keyword evidence="2" id="KW-1185">Reference proteome</keyword>